<dbReference type="AlphaFoldDB" id="A0A917H9A4"/>
<reference evidence="3" key="2">
    <citation type="submission" date="2020-09" db="EMBL/GenBank/DDBJ databases">
        <authorList>
            <person name="Sun Q."/>
            <person name="Zhou Y."/>
        </authorList>
    </citation>
    <scope>NUCLEOTIDE SEQUENCE</scope>
    <source>
        <strain evidence="3">CGMCC 1.12187</strain>
    </source>
</reference>
<feature type="transmembrane region" description="Helical" evidence="2">
    <location>
        <begin position="6"/>
        <end position="25"/>
    </location>
</feature>
<protein>
    <submittedName>
        <fullName evidence="3">Uncharacterized protein</fullName>
    </submittedName>
</protein>
<keyword evidence="2" id="KW-0812">Transmembrane</keyword>
<keyword evidence="2" id="KW-0472">Membrane</keyword>
<evidence type="ECO:0000256" key="2">
    <source>
        <dbReference type="SAM" id="Phobius"/>
    </source>
</evidence>
<feature type="transmembrane region" description="Helical" evidence="2">
    <location>
        <begin position="46"/>
        <end position="67"/>
    </location>
</feature>
<organism evidence="3 4">
    <name type="scientific">Kocuria dechangensis</name>
    <dbReference type="NCBI Taxonomy" id="1176249"/>
    <lineage>
        <taxon>Bacteria</taxon>
        <taxon>Bacillati</taxon>
        <taxon>Actinomycetota</taxon>
        <taxon>Actinomycetes</taxon>
        <taxon>Micrococcales</taxon>
        <taxon>Micrococcaceae</taxon>
        <taxon>Kocuria</taxon>
    </lineage>
</organism>
<feature type="transmembrane region" description="Helical" evidence="2">
    <location>
        <begin position="87"/>
        <end position="109"/>
    </location>
</feature>
<sequence length="235" mass="25530">MTPSSVATLLAFLFLVAPGLLADLLEARRRTGSPESAFREVSRVALFSLVCSLIGALVVGAVLALPSERIGFAPLEAVTDSQYALDNFLWSAAAVIAISAVGCAVAVGIQRLRFGSLRQKIRPGSAWATEFETPRKGKAARSVLQVELLTGERYIGVLAGFSHNIPQDERELSLKQPLWVQRPSSEKPSKIPERYGIIILRGDQVKTIAAPLRDTRTEARSHGKRQTRQQTKLSG</sequence>
<evidence type="ECO:0000313" key="3">
    <source>
        <dbReference type="EMBL" id="GGG72147.1"/>
    </source>
</evidence>
<dbReference type="InterPro" id="IPR045919">
    <property type="entry name" value="DUF6338"/>
</dbReference>
<evidence type="ECO:0000313" key="4">
    <source>
        <dbReference type="Proteomes" id="UP000638848"/>
    </source>
</evidence>
<keyword evidence="2" id="KW-1133">Transmembrane helix</keyword>
<dbReference type="EMBL" id="BMEQ01000053">
    <property type="protein sequence ID" value="GGG72147.1"/>
    <property type="molecule type" value="Genomic_DNA"/>
</dbReference>
<dbReference type="Proteomes" id="UP000638848">
    <property type="component" value="Unassembled WGS sequence"/>
</dbReference>
<proteinExistence type="predicted"/>
<comment type="caution">
    <text evidence="3">The sequence shown here is derived from an EMBL/GenBank/DDBJ whole genome shotgun (WGS) entry which is preliminary data.</text>
</comment>
<name>A0A917H9A4_9MICC</name>
<feature type="region of interest" description="Disordered" evidence="1">
    <location>
        <begin position="213"/>
        <end position="235"/>
    </location>
</feature>
<gene>
    <name evidence="3" type="ORF">GCM10011374_41140</name>
</gene>
<evidence type="ECO:0000256" key="1">
    <source>
        <dbReference type="SAM" id="MobiDB-lite"/>
    </source>
</evidence>
<keyword evidence="4" id="KW-1185">Reference proteome</keyword>
<accession>A0A917H9A4</accession>
<dbReference type="Pfam" id="PF19865">
    <property type="entry name" value="DUF6338"/>
    <property type="match status" value="1"/>
</dbReference>
<reference evidence="3" key="1">
    <citation type="journal article" date="2014" name="Int. J. Syst. Evol. Microbiol.">
        <title>Complete genome sequence of Corynebacterium casei LMG S-19264T (=DSM 44701T), isolated from a smear-ripened cheese.</title>
        <authorList>
            <consortium name="US DOE Joint Genome Institute (JGI-PGF)"/>
            <person name="Walter F."/>
            <person name="Albersmeier A."/>
            <person name="Kalinowski J."/>
            <person name="Ruckert C."/>
        </authorList>
    </citation>
    <scope>NUCLEOTIDE SEQUENCE</scope>
    <source>
        <strain evidence="3">CGMCC 1.12187</strain>
    </source>
</reference>